<keyword evidence="7" id="KW-0998">Cell outer membrane</keyword>
<evidence type="ECO:0000256" key="5">
    <source>
        <dbReference type="ARBA" id="ARBA00022729"/>
    </source>
</evidence>
<comment type="subcellular location">
    <subcellularLocation>
        <location evidence="1">Cell envelope</location>
    </subcellularLocation>
    <subcellularLocation>
        <location evidence="2">Cell outer membrane</location>
    </subcellularLocation>
    <subcellularLocation>
        <location evidence="3">Secreted</location>
    </subcellularLocation>
</comment>
<evidence type="ECO:0000313" key="9">
    <source>
        <dbReference type="EMBL" id="KAK3245005.1"/>
    </source>
</evidence>
<evidence type="ECO:0000256" key="4">
    <source>
        <dbReference type="ARBA" id="ARBA00022525"/>
    </source>
</evidence>
<keyword evidence="6" id="KW-0472">Membrane</keyword>
<comment type="caution">
    <text evidence="9">The sequence shown here is derived from an EMBL/GenBank/DDBJ whole genome shotgun (WGS) entry which is preliminary data.</text>
</comment>
<protein>
    <recommendedName>
        <fullName evidence="11">Right handed beta helix domain-containing protein</fullName>
    </recommendedName>
</protein>
<dbReference type="AlphaFoldDB" id="A0AAE0EZQ3"/>
<keyword evidence="10" id="KW-1185">Reference proteome</keyword>
<name>A0AAE0EZQ3_9CHLO</name>
<accession>A0AAE0EZQ3</accession>
<evidence type="ECO:0000256" key="2">
    <source>
        <dbReference type="ARBA" id="ARBA00004442"/>
    </source>
</evidence>
<dbReference type="InterPro" id="IPR003368">
    <property type="entry name" value="POMP_repeat"/>
</dbReference>
<gene>
    <name evidence="9" type="ORF">CYMTET_45406</name>
</gene>
<dbReference type="Proteomes" id="UP001190700">
    <property type="component" value="Unassembled WGS sequence"/>
</dbReference>
<feature type="region of interest" description="Disordered" evidence="8">
    <location>
        <begin position="563"/>
        <end position="584"/>
    </location>
</feature>
<evidence type="ECO:0000256" key="6">
    <source>
        <dbReference type="ARBA" id="ARBA00023136"/>
    </source>
</evidence>
<keyword evidence="4" id="KW-0964">Secreted</keyword>
<dbReference type="NCBIfam" id="TIGR01376">
    <property type="entry name" value="POMP_repeat"/>
    <property type="match status" value="1"/>
</dbReference>
<evidence type="ECO:0000256" key="7">
    <source>
        <dbReference type="ARBA" id="ARBA00023237"/>
    </source>
</evidence>
<reference evidence="9 10" key="1">
    <citation type="journal article" date="2015" name="Genome Biol. Evol.">
        <title>Comparative Genomics of a Bacterivorous Green Alga Reveals Evolutionary Causalities and Consequences of Phago-Mixotrophic Mode of Nutrition.</title>
        <authorList>
            <person name="Burns J.A."/>
            <person name="Paasch A."/>
            <person name="Narechania A."/>
            <person name="Kim E."/>
        </authorList>
    </citation>
    <scope>NUCLEOTIDE SEQUENCE [LARGE SCALE GENOMIC DNA]</scope>
    <source>
        <strain evidence="9 10">PLY_AMNH</strain>
    </source>
</reference>
<evidence type="ECO:0008006" key="11">
    <source>
        <dbReference type="Google" id="ProtNLM"/>
    </source>
</evidence>
<evidence type="ECO:0000256" key="8">
    <source>
        <dbReference type="SAM" id="MobiDB-lite"/>
    </source>
</evidence>
<dbReference type="EMBL" id="LGRX02031129">
    <property type="protein sequence ID" value="KAK3245005.1"/>
    <property type="molecule type" value="Genomic_DNA"/>
</dbReference>
<keyword evidence="5" id="KW-0732">Signal</keyword>
<organism evidence="9 10">
    <name type="scientific">Cymbomonas tetramitiformis</name>
    <dbReference type="NCBI Taxonomy" id="36881"/>
    <lineage>
        <taxon>Eukaryota</taxon>
        <taxon>Viridiplantae</taxon>
        <taxon>Chlorophyta</taxon>
        <taxon>Pyramimonadophyceae</taxon>
        <taxon>Pyramimonadales</taxon>
        <taxon>Pyramimonadaceae</taxon>
        <taxon>Cymbomonas</taxon>
    </lineage>
</organism>
<evidence type="ECO:0000313" key="10">
    <source>
        <dbReference type="Proteomes" id="UP001190700"/>
    </source>
</evidence>
<proteinExistence type="predicted"/>
<dbReference type="Pfam" id="PF02415">
    <property type="entry name" value="Chlam_PMP"/>
    <property type="match status" value="1"/>
</dbReference>
<dbReference type="InterPro" id="IPR011050">
    <property type="entry name" value="Pectin_lyase_fold/virulence"/>
</dbReference>
<sequence>MSCIKAPVVARRRTGACGGSRRSRIAVPSDEPDRLPFRKVILAAVVLRICNSAADSHASGCTCTGDKLELPEGTHEDLGRYCAPWDIVEKECIEASSDTAQSCCKAWCFVTEECEHHATRTFGNKSFYYSYDSCSAHDSCPAAGLEPPARAPGEGVCQEMLDLETTCVTTNRYFGKHADLGINDSPGKCCDFCSQYYPLSSHTDFFANAGPTGWCNCYGSCEETRCVSQACHGSDGGDVVTQLMLASPPPVFPPFPISPPAAPPLPPAPPLKIVGGMVVISGVGVVHACELLRSALGDPSVTTVLLQTDVLVSPDPLPALDHQVAIVGACADGVLCELSAQGARRIFSVVAGGALHLENLALRHGYSEDNGGALHLASGASPAVLRNCVLEANSASGNGGAVFLAANTGINLTTCVFQGNVAGGVKGGGAIFGSEGSSIAASEGSLFSENRATVASGGALYGDADSAVVLSEGVTLVRNFANKGGAVYIFRAFFSTQGSCTMSNNTAKTQGGGLFCHQECHVVLKGSTTVAGNLASENGGGLYGHSLTRFVIAEGSVVVRGNPPSRLGGPVDRRSPPCGRDTAAGGGWRRARHAFWMGCISGMALEIDTACVAGGVQQEEVLG</sequence>
<evidence type="ECO:0000256" key="1">
    <source>
        <dbReference type="ARBA" id="ARBA00004196"/>
    </source>
</evidence>
<dbReference type="GO" id="GO:0005576">
    <property type="term" value="C:extracellular region"/>
    <property type="evidence" value="ECO:0007669"/>
    <property type="project" value="UniProtKB-SubCell"/>
</dbReference>
<dbReference type="SUPFAM" id="SSF51126">
    <property type="entry name" value="Pectin lyase-like"/>
    <property type="match status" value="1"/>
</dbReference>
<evidence type="ECO:0000256" key="3">
    <source>
        <dbReference type="ARBA" id="ARBA00004613"/>
    </source>
</evidence>